<feature type="compositionally biased region" description="Basic and acidic residues" evidence="9">
    <location>
        <begin position="1"/>
        <end position="13"/>
    </location>
</feature>
<sequence length="371" mass="42971">MSKSEVKKPRGEYAPDWADEPEEEVKLRKETAKMFGPQKDSEWWDINTFTKEDNPNGLLQESSFSSLFPKYREKYIKESWPLVEKALAEHQLKADLDLLEGTMCVRTTRKTWDPYIIMKAREVIKLLSRSVPYEQAIRVLEDEIYCEIIKISSMVRNKERFVKRRARLIGNDGATLKALELLTQCYVCVQGGTVCAVGPLAGLKQINQIVTDCMKNIHPIYNIKTMMIKRELAKNDELKDSNWDPYLPKYRKKVQSATTTKDAKKKKKMMQKMKPKGEYTPFPPAPVLSKIDKQIESGEYFIREHERKLNKKRAKLEASAVKTVERQQLKLKVYQAKEEAPREKATKKRVADAPIDLEKLKKKVKVGKGSK</sequence>
<evidence type="ECO:0000259" key="11">
    <source>
        <dbReference type="Pfam" id="PF21800"/>
    </source>
</evidence>
<evidence type="ECO:0000256" key="9">
    <source>
        <dbReference type="SAM" id="MobiDB-lite"/>
    </source>
</evidence>
<reference evidence="13" key="1">
    <citation type="submission" date="2010-08" db="EMBL/GenBank/DDBJ databases">
        <authorList>
            <consortium name="Caenorhabditis japonica Sequencing Consortium"/>
            <person name="Wilson R.K."/>
        </authorList>
    </citation>
    <scope>NUCLEOTIDE SEQUENCE [LARGE SCALE GENOMIC DNA]</scope>
    <source>
        <strain evidence="13">DF5081</strain>
    </source>
</reference>
<evidence type="ECO:0000256" key="7">
    <source>
        <dbReference type="ARBA" id="ARBA00023274"/>
    </source>
</evidence>
<feature type="domain" description="KRR1 small subunit processome component second KH" evidence="11">
    <location>
        <begin position="145"/>
        <end position="234"/>
    </location>
</feature>
<evidence type="ECO:0000256" key="5">
    <source>
        <dbReference type="ARBA" id="ARBA00022884"/>
    </source>
</evidence>
<dbReference type="InterPro" id="IPR041174">
    <property type="entry name" value="KRR1-like_KH1"/>
</dbReference>
<evidence type="ECO:0000256" key="2">
    <source>
        <dbReference type="ARBA" id="ARBA00009344"/>
    </source>
</evidence>
<keyword evidence="6 8" id="KW-0539">Nucleus</keyword>
<dbReference type="CDD" id="cd22394">
    <property type="entry name" value="KH-I_KRR1_rpt2"/>
    <property type="match status" value="1"/>
</dbReference>
<keyword evidence="5 8" id="KW-0694">RNA-binding</keyword>
<dbReference type="Pfam" id="PF21800">
    <property type="entry name" value="KH_KRR1_2nd"/>
    <property type="match status" value="1"/>
</dbReference>
<dbReference type="CDD" id="cd22393">
    <property type="entry name" value="KH-I_KRR1_rpt1"/>
    <property type="match status" value="1"/>
</dbReference>
<evidence type="ECO:0000256" key="3">
    <source>
        <dbReference type="ARBA" id="ARBA00022517"/>
    </source>
</evidence>
<dbReference type="GO" id="GO:0006364">
    <property type="term" value="P:rRNA processing"/>
    <property type="evidence" value="ECO:0007669"/>
    <property type="project" value="UniProtKB-KW"/>
</dbReference>
<dbReference type="InterPro" id="IPR048550">
    <property type="entry name" value="KRR1-like_KH1_euk"/>
</dbReference>
<dbReference type="InterPro" id="IPR024166">
    <property type="entry name" value="rRNA_assembly_KRR1"/>
</dbReference>
<feature type="domain" description="KRR1 small subunit processome component first KH" evidence="10">
    <location>
        <begin position="62"/>
        <end position="142"/>
    </location>
</feature>
<dbReference type="GO" id="GO:0032040">
    <property type="term" value="C:small-subunit processome"/>
    <property type="evidence" value="ECO:0007669"/>
    <property type="project" value="TreeGrafter"/>
</dbReference>
<keyword evidence="3 8" id="KW-0690">Ribosome biogenesis</keyword>
<dbReference type="PANTHER" id="PTHR12581">
    <property type="entry name" value="HIV-1 REV BINDING PROTEIN 2, 3"/>
    <property type="match status" value="1"/>
</dbReference>
<dbReference type="Pfam" id="PF17903">
    <property type="entry name" value="KH_KRR1_1st"/>
    <property type="match status" value="1"/>
</dbReference>
<feature type="region of interest" description="Disordered" evidence="9">
    <location>
        <begin position="1"/>
        <end position="22"/>
    </location>
</feature>
<evidence type="ECO:0000256" key="6">
    <source>
        <dbReference type="ARBA" id="ARBA00023242"/>
    </source>
</evidence>
<comment type="subcellular location">
    <subcellularLocation>
        <location evidence="1 8">Nucleus</location>
        <location evidence="1 8">Nucleolus</location>
    </subcellularLocation>
</comment>
<evidence type="ECO:0000256" key="4">
    <source>
        <dbReference type="ARBA" id="ARBA00022552"/>
    </source>
</evidence>
<dbReference type="AlphaFoldDB" id="A0A8R1HPL6"/>
<dbReference type="InterPro" id="IPR036612">
    <property type="entry name" value="KH_dom_type_1_sf"/>
</dbReference>
<protein>
    <recommendedName>
        <fullName evidence="8">KRR1 small subunit processome component</fullName>
    </recommendedName>
    <alternativeName>
        <fullName evidence="8">KRR-R motif-containing protein 1</fullName>
    </alternativeName>
</protein>
<evidence type="ECO:0000313" key="12">
    <source>
        <dbReference type="EnsemblMetazoa" id="CJA03324.1"/>
    </source>
</evidence>
<dbReference type="SUPFAM" id="SSF54791">
    <property type="entry name" value="Eukaryotic type KH-domain (KH-domain type I)"/>
    <property type="match status" value="1"/>
</dbReference>
<proteinExistence type="inferred from homology"/>
<organism evidence="12 13">
    <name type="scientific">Caenorhabditis japonica</name>
    <dbReference type="NCBI Taxonomy" id="281687"/>
    <lineage>
        <taxon>Eukaryota</taxon>
        <taxon>Metazoa</taxon>
        <taxon>Ecdysozoa</taxon>
        <taxon>Nematoda</taxon>
        <taxon>Chromadorea</taxon>
        <taxon>Rhabditida</taxon>
        <taxon>Rhabditina</taxon>
        <taxon>Rhabditomorpha</taxon>
        <taxon>Rhabditoidea</taxon>
        <taxon>Rhabditidae</taxon>
        <taxon>Peloderinae</taxon>
        <taxon>Caenorhabditis</taxon>
    </lineage>
</organism>
<accession>A0A8R1HPL6</accession>
<keyword evidence="7 8" id="KW-0687">Ribonucleoprotein</keyword>
<dbReference type="Gene3D" id="3.30.1370.10">
    <property type="entry name" value="K Homology domain, type 1"/>
    <property type="match status" value="2"/>
</dbReference>
<name>A0A8R1HPL6_CAEJA</name>
<feature type="compositionally biased region" description="Basic residues" evidence="9">
    <location>
        <begin position="263"/>
        <end position="274"/>
    </location>
</feature>
<keyword evidence="13" id="KW-1185">Reference proteome</keyword>
<dbReference type="EnsemblMetazoa" id="CJA03324.1">
    <property type="protein sequence ID" value="CJA03324.1"/>
    <property type="gene ID" value="WBGene00122528"/>
</dbReference>
<dbReference type="InterPro" id="IPR048548">
    <property type="entry name" value="KRR1-like_KH2"/>
</dbReference>
<keyword evidence="4 8" id="KW-0698">rRNA processing</keyword>
<dbReference type="FunFam" id="3.30.1370.10:FF:000014">
    <property type="entry name" value="KRR1 small subunit processome component"/>
    <property type="match status" value="1"/>
</dbReference>
<evidence type="ECO:0000259" key="10">
    <source>
        <dbReference type="Pfam" id="PF17903"/>
    </source>
</evidence>
<dbReference type="Proteomes" id="UP000005237">
    <property type="component" value="Unassembled WGS sequence"/>
</dbReference>
<dbReference type="PANTHER" id="PTHR12581:SF0">
    <property type="entry name" value="KRR1 SMALL SUBUNIT PROCESSOME COMPONENT HOMOLOG"/>
    <property type="match status" value="1"/>
</dbReference>
<dbReference type="GO" id="GO:0003723">
    <property type="term" value="F:RNA binding"/>
    <property type="evidence" value="ECO:0007669"/>
    <property type="project" value="UniProtKB-KW"/>
</dbReference>
<reference evidence="12" key="2">
    <citation type="submission" date="2022-06" db="UniProtKB">
        <authorList>
            <consortium name="EnsemblMetazoa"/>
        </authorList>
    </citation>
    <scope>IDENTIFICATION</scope>
    <source>
        <strain evidence="12">DF5081</strain>
    </source>
</reference>
<comment type="similarity">
    <text evidence="2 8">Belongs to the KRR1 family.</text>
</comment>
<comment type="function">
    <text evidence="8">Required for 40S ribosome biogenesis. Involved in nucleolar processing of pre-18S ribosomal RNA and ribosome assembly.</text>
</comment>
<evidence type="ECO:0000313" key="13">
    <source>
        <dbReference type="Proteomes" id="UP000005237"/>
    </source>
</evidence>
<dbReference type="PIRSF" id="PIRSF006515">
    <property type="entry name" value="KRR1"/>
    <property type="match status" value="1"/>
</dbReference>
<evidence type="ECO:0000256" key="1">
    <source>
        <dbReference type="ARBA" id="ARBA00004604"/>
    </source>
</evidence>
<evidence type="ECO:0000256" key="8">
    <source>
        <dbReference type="PIRNR" id="PIRNR006515"/>
    </source>
</evidence>
<feature type="region of interest" description="Disordered" evidence="9">
    <location>
        <begin position="254"/>
        <end position="283"/>
    </location>
</feature>
<comment type="subunit">
    <text evidence="8">Component of the ribosomal small subunit (SSU) processome.</text>
</comment>
<dbReference type="InterPro" id="IPR048549">
    <property type="entry name" value="KRR1-like_KH2_euk"/>
</dbReference>